<proteinExistence type="predicted"/>
<accession>A0A918A1F5</accession>
<name>A0A918A1F5_9ACTN</name>
<gene>
    <name evidence="1" type="ORF">GCM10012278_09400</name>
</gene>
<evidence type="ECO:0000313" key="2">
    <source>
        <dbReference type="Proteomes" id="UP000660745"/>
    </source>
</evidence>
<sequence length="51" mass="5373">MGLPFRAWDCPSCGEHHAPGVDVAPDVDVALNILAEGIHLKTLHALDDLAA</sequence>
<evidence type="ECO:0000313" key="1">
    <source>
        <dbReference type="EMBL" id="GGP02383.1"/>
    </source>
</evidence>
<dbReference type="AlphaFoldDB" id="A0A918A1F5"/>
<reference evidence="1" key="1">
    <citation type="journal article" date="2014" name="Int. J. Syst. Evol. Microbiol.">
        <title>Complete genome sequence of Corynebacterium casei LMG S-19264T (=DSM 44701T), isolated from a smear-ripened cheese.</title>
        <authorList>
            <consortium name="US DOE Joint Genome Institute (JGI-PGF)"/>
            <person name="Walter F."/>
            <person name="Albersmeier A."/>
            <person name="Kalinowski J."/>
            <person name="Ruckert C."/>
        </authorList>
    </citation>
    <scope>NUCLEOTIDE SEQUENCE</scope>
    <source>
        <strain evidence="1">CGMCC 4.7430</strain>
    </source>
</reference>
<reference evidence="1" key="2">
    <citation type="submission" date="2020-09" db="EMBL/GenBank/DDBJ databases">
        <authorList>
            <person name="Sun Q."/>
            <person name="Zhou Y."/>
        </authorList>
    </citation>
    <scope>NUCLEOTIDE SEQUENCE</scope>
    <source>
        <strain evidence="1">CGMCC 4.7430</strain>
    </source>
</reference>
<protein>
    <submittedName>
        <fullName evidence="1">Uncharacterized protein</fullName>
    </submittedName>
</protein>
<dbReference type="EMBL" id="BMNK01000001">
    <property type="protein sequence ID" value="GGP02383.1"/>
    <property type="molecule type" value="Genomic_DNA"/>
</dbReference>
<organism evidence="1 2">
    <name type="scientific">Nonomuraea glycinis</name>
    <dbReference type="NCBI Taxonomy" id="2047744"/>
    <lineage>
        <taxon>Bacteria</taxon>
        <taxon>Bacillati</taxon>
        <taxon>Actinomycetota</taxon>
        <taxon>Actinomycetes</taxon>
        <taxon>Streptosporangiales</taxon>
        <taxon>Streptosporangiaceae</taxon>
        <taxon>Nonomuraea</taxon>
    </lineage>
</organism>
<dbReference type="Proteomes" id="UP000660745">
    <property type="component" value="Unassembled WGS sequence"/>
</dbReference>
<keyword evidence="2" id="KW-1185">Reference proteome</keyword>
<dbReference type="RefSeq" id="WP_189137168.1">
    <property type="nucleotide sequence ID" value="NZ_BMNK01000001.1"/>
</dbReference>
<comment type="caution">
    <text evidence="1">The sequence shown here is derived from an EMBL/GenBank/DDBJ whole genome shotgun (WGS) entry which is preliminary data.</text>
</comment>